<name>A0A558G830_HALVO</name>
<reference evidence="1 2" key="1">
    <citation type="submission" date="2019-07" db="EMBL/GenBank/DDBJ databases">
        <title>Draft genome sequence of Haloferax volcanii SS0101, isolated from salt farm in Samut Sakhon, Thailand.</title>
        <authorList>
            <person name="Wanthongcharoen S."/>
            <person name="Yamprayoonswat W."/>
            <person name="Ruangsuj P."/>
            <person name="Thongpramul N."/>
            <person name="Jumpathong W."/>
            <person name="Sittihan S."/>
            <person name="Kanjanavas P."/>
            <person name="Yasawong M."/>
        </authorList>
    </citation>
    <scope>NUCLEOTIDE SEQUENCE [LARGE SCALE GENOMIC DNA]</scope>
    <source>
        <strain evidence="1 2">SS0101</strain>
    </source>
</reference>
<protein>
    <submittedName>
        <fullName evidence="1">Lrp/AsnC family transcriptional regulator</fullName>
    </submittedName>
</protein>
<gene>
    <name evidence="1" type="ORF">FQA18_14735</name>
</gene>
<dbReference type="Pfam" id="PF13412">
    <property type="entry name" value="HTH_24"/>
    <property type="match status" value="1"/>
</dbReference>
<organism evidence="1 2">
    <name type="scientific">Haloferax volcanii</name>
    <name type="common">Halobacterium volcanii</name>
    <dbReference type="NCBI Taxonomy" id="2246"/>
    <lineage>
        <taxon>Archaea</taxon>
        <taxon>Methanobacteriati</taxon>
        <taxon>Methanobacteriota</taxon>
        <taxon>Stenosarchaea group</taxon>
        <taxon>Halobacteria</taxon>
        <taxon>Halobacteriales</taxon>
        <taxon>Haloferacaceae</taxon>
        <taxon>Haloferax</taxon>
    </lineage>
</organism>
<accession>A0A558G830</accession>
<dbReference type="RefSeq" id="WP_144859142.1">
    <property type="nucleotide sequence ID" value="NZ_VMTR01000129.1"/>
</dbReference>
<comment type="caution">
    <text evidence="1">The sequence shown here is derived from an EMBL/GenBank/DDBJ whole genome shotgun (WGS) entry which is preliminary data.</text>
</comment>
<dbReference type="InterPro" id="IPR036388">
    <property type="entry name" value="WH-like_DNA-bd_sf"/>
</dbReference>
<sequence>MTYENLDAKLINALLGDGRASLRSLAEELDVSVTTVSNHLR</sequence>
<dbReference type="Gene3D" id="1.10.10.10">
    <property type="entry name" value="Winged helix-like DNA-binding domain superfamily/Winged helix DNA-binding domain"/>
    <property type="match status" value="1"/>
</dbReference>
<feature type="non-terminal residue" evidence="1">
    <location>
        <position position="41"/>
    </location>
</feature>
<dbReference type="Proteomes" id="UP000320212">
    <property type="component" value="Unassembled WGS sequence"/>
</dbReference>
<dbReference type="SUPFAM" id="SSF46785">
    <property type="entry name" value="Winged helix' DNA-binding domain"/>
    <property type="match status" value="1"/>
</dbReference>
<dbReference type="AlphaFoldDB" id="A0A558G830"/>
<dbReference type="EMBL" id="VMTR01000129">
    <property type="protein sequence ID" value="TVT93914.1"/>
    <property type="molecule type" value="Genomic_DNA"/>
</dbReference>
<evidence type="ECO:0000313" key="1">
    <source>
        <dbReference type="EMBL" id="TVT93914.1"/>
    </source>
</evidence>
<evidence type="ECO:0000313" key="2">
    <source>
        <dbReference type="Proteomes" id="UP000320212"/>
    </source>
</evidence>
<proteinExistence type="predicted"/>
<dbReference type="InterPro" id="IPR036390">
    <property type="entry name" value="WH_DNA-bd_sf"/>
</dbReference>